<reference evidence="1" key="1">
    <citation type="journal article" date="2021" name="Proc. Natl. Acad. Sci. U.S.A.">
        <title>A Catalog of Tens of Thousands of Viruses from Human Metagenomes Reveals Hidden Associations with Chronic Diseases.</title>
        <authorList>
            <person name="Tisza M.J."/>
            <person name="Buck C.B."/>
        </authorList>
    </citation>
    <scope>NUCLEOTIDE SEQUENCE</scope>
    <source>
        <strain evidence="1">CtmHK36</strain>
    </source>
</reference>
<sequence>MANKKVIFVDVMDIINIPSQSAEPKDCTDYQLKYEFVKALKESKDLVRVNLLDFNDNLCTVEDIDERMDFIRVLSHWLFVCANFAATPYSALVYQGAENCLKVALVNTKDTPILGDESNWLFVGSEEKAEKYGIDYISVEDFINGTSTDTEGTETGEEGQEG</sequence>
<protein>
    <submittedName>
        <fullName evidence="1">Uncharacterized protein</fullName>
    </submittedName>
</protein>
<proteinExistence type="predicted"/>
<name>A0A8S5TAU2_9CAUD</name>
<organism evidence="1">
    <name type="scientific">Siphoviridae sp. ctmHK36</name>
    <dbReference type="NCBI Taxonomy" id="2827931"/>
    <lineage>
        <taxon>Viruses</taxon>
        <taxon>Duplodnaviria</taxon>
        <taxon>Heunggongvirae</taxon>
        <taxon>Uroviricota</taxon>
        <taxon>Caudoviricetes</taxon>
    </lineage>
</organism>
<accession>A0A8S5TAU2</accession>
<evidence type="ECO:0000313" key="1">
    <source>
        <dbReference type="EMBL" id="DAF60437.1"/>
    </source>
</evidence>
<dbReference type="EMBL" id="BK032788">
    <property type="protein sequence ID" value="DAF60437.1"/>
    <property type="molecule type" value="Genomic_DNA"/>
</dbReference>